<dbReference type="Pfam" id="PF00149">
    <property type="entry name" value="Metallophos"/>
    <property type="match status" value="1"/>
</dbReference>
<dbReference type="AlphaFoldDB" id="A0A1G4I6U3"/>
<dbReference type="PANTHER" id="PTHR42850">
    <property type="entry name" value="METALLOPHOSPHOESTERASE"/>
    <property type="match status" value="1"/>
</dbReference>
<comment type="caution">
    <text evidence="3">The sequence shown here is derived from an EMBL/GenBank/DDBJ whole genome shotgun (WGS) entry which is preliminary data.</text>
</comment>
<dbReference type="GO" id="GO:0006798">
    <property type="term" value="P:polyphosphate catabolic process"/>
    <property type="evidence" value="ECO:0007669"/>
    <property type="project" value="TreeGrafter"/>
</dbReference>
<sequence length="734" mass="79107">MTSSTLLEKLSSLKLSEGARVGGRTFRQGVMSPGTIANVTTTATTNINNTNVASAFASLMEKRQPTGSPAENEGPLRGLIIGSDGSGNNNNSSSNNNNNNNNNNSRSMKHSSNNSSTNSGNDKPIETQAPHRSGVEGSAGKAARKLRSSPRTHQLPDEMREKTSHISAVPRSVALALASASVGVTEQPSVTVEQLMRAAPSANVSSVTSPPRCVPTLPVEPMVVVDREGGPDAVRLATLVSGDPSNPKLIDPIDNVNAHKPIIRTVPPCDYRYIIVGDVHGCPEQLEELLLKVEFQQGKDCLIHVGDLVNKGPDSLAVVQLVQAKGAIGVLGNHDFTLLNCIARVKGKALSQQEEVDPVMRLASTFPQGCEDYIRSLPHILRIPQYNVIVVHAGLNVENSLEKQNVHEIMHLRRLERYTESSNNNNNNCGGKQQRNEKQRLRAVVKGSRGQPWGELWTGPECVVFGHDARAGLQELPFAYGIDTGCVYGGQLTAVVYGRDSPKGKLVSVTGLPKDANERRGLPPPAADVYEKYAEELERLILRPTPRATPAIIGYMQKPTFLSAPPPGSPAASTGSVINNSLRPDSCCSLPAASPSLSARATVRSSGVEQETLLSLLRAGEIRAVMTLMRLPAYESMWLNLLCSEVEGCTESFWIPFVKGVLDGLLNTRQNGEGDDYVEDLLQLVLEACDEFCSVREMAIPQLRKLQQRAEGGDFALPKATVKMLKLTVSPQNA</sequence>
<accession>A0A1G4I6U3</accession>
<evidence type="ECO:0000259" key="2">
    <source>
        <dbReference type="Pfam" id="PF00149"/>
    </source>
</evidence>
<dbReference type="GeneID" id="92379835"/>
<protein>
    <submittedName>
        <fullName evidence="3">Kinetoplastid-specific phospho-protein phosphatase, putative</fullName>
    </submittedName>
</protein>
<feature type="region of interest" description="Disordered" evidence="1">
    <location>
        <begin position="420"/>
        <end position="439"/>
    </location>
</feature>
<dbReference type="FunFam" id="3.60.21.10:FF:000085">
    <property type="entry name" value="Putative ser/thr protein phosphatase"/>
    <property type="match status" value="1"/>
</dbReference>
<gene>
    <name evidence="3" type="ORF">TEOVI_000589600</name>
</gene>
<dbReference type="GO" id="GO:0005737">
    <property type="term" value="C:cytoplasm"/>
    <property type="evidence" value="ECO:0007669"/>
    <property type="project" value="TreeGrafter"/>
</dbReference>
<feature type="compositionally biased region" description="Low complexity" evidence="1">
    <location>
        <begin position="82"/>
        <end position="121"/>
    </location>
</feature>
<dbReference type="Gene3D" id="3.60.21.10">
    <property type="match status" value="1"/>
</dbReference>
<dbReference type="InterPro" id="IPR004843">
    <property type="entry name" value="Calcineurin-like_PHP"/>
</dbReference>
<dbReference type="InterPro" id="IPR029052">
    <property type="entry name" value="Metallo-depent_PP-like"/>
</dbReference>
<dbReference type="EMBL" id="CZPT02000759">
    <property type="protein sequence ID" value="SCU67513.1"/>
    <property type="molecule type" value="Genomic_DNA"/>
</dbReference>
<proteinExistence type="predicted"/>
<feature type="compositionally biased region" description="Basic and acidic residues" evidence="1">
    <location>
        <begin position="154"/>
        <end position="164"/>
    </location>
</feature>
<evidence type="ECO:0000313" key="4">
    <source>
        <dbReference type="Proteomes" id="UP000195570"/>
    </source>
</evidence>
<keyword evidence="4" id="KW-1185">Reference proteome</keyword>
<dbReference type="VEuPathDB" id="TriTrypDB:TEOVI_000589600"/>
<evidence type="ECO:0000313" key="3">
    <source>
        <dbReference type="EMBL" id="SCU67513.1"/>
    </source>
</evidence>
<evidence type="ECO:0000256" key="1">
    <source>
        <dbReference type="SAM" id="MobiDB-lite"/>
    </source>
</evidence>
<dbReference type="InterPro" id="IPR050126">
    <property type="entry name" value="Ap4A_hydrolase"/>
</dbReference>
<dbReference type="GO" id="GO:0000298">
    <property type="term" value="F:endopolyphosphatase activity"/>
    <property type="evidence" value="ECO:0007669"/>
    <property type="project" value="TreeGrafter"/>
</dbReference>
<feature type="domain" description="Calcineurin-like phosphoesterase" evidence="2">
    <location>
        <begin position="272"/>
        <end position="462"/>
    </location>
</feature>
<organism evidence="3 4">
    <name type="scientific">Trypanosoma equiperdum</name>
    <dbReference type="NCBI Taxonomy" id="5694"/>
    <lineage>
        <taxon>Eukaryota</taxon>
        <taxon>Discoba</taxon>
        <taxon>Euglenozoa</taxon>
        <taxon>Kinetoplastea</taxon>
        <taxon>Metakinetoplastina</taxon>
        <taxon>Trypanosomatida</taxon>
        <taxon>Trypanosomatidae</taxon>
        <taxon>Trypanosoma</taxon>
    </lineage>
</organism>
<dbReference type="GO" id="GO:0016791">
    <property type="term" value="F:phosphatase activity"/>
    <property type="evidence" value="ECO:0007669"/>
    <property type="project" value="TreeGrafter"/>
</dbReference>
<reference evidence="3" key="1">
    <citation type="submission" date="2016-09" db="EMBL/GenBank/DDBJ databases">
        <authorList>
            <person name="Hebert L."/>
            <person name="Moumen B."/>
        </authorList>
    </citation>
    <scope>NUCLEOTIDE SEQUENCE [LARGE SCALE GENOMIC DNA]</scope>
    <source>
        <strain evidence="3">OVI</strain>
    </source>
</reference>
<feature type="region of interest" description="Disordered" evidence="1">
    <location>
        <begin position="62"/>
        <end position="166"/>
    </location>
</feature>
<dbReference type="Proteomes" id="UP000195570">
    <property type="component" value="Unassembled WGS sequence"/>
</dbReference>
<dbReference type="SUPFAM" id="SSF56300">
    <property type="entry name" value="Metallo-dependent phosphatases"/>
    <property type="match status" value="1"/>
</dbReference>
<dbReference type="RefSeq" id="XP_067078817.1">
    <property type="nucleotide sequence ID" value="XM_067222716.1"/>
</dbReference>
<dbReference type="PANTHER" id="PTHR42850:SF12">
    <property type="entry name" value="PROTEIN PHOSPHATASE, PUTATIVE-RELATED"/>
    <property type="match status" value="1"/>
</dbReference>
<name>A0A1G4I6U3_TRYEQ</name>
<dbReference type="SMR" id="A0A1G4I6U3"/>